<evidence type="ECO:0000256" key="4">
    <source>
        <dbReference type="SAM" id="Phobius"/>
    </source>
</evidence>
<dbReference type="PANTHER" id="PTHR23526">
    <property type="entry name" value="INTEGRAL MEMBRANE TRANSPORT PROTEIN-RELATED"/>
    <property type="match status" value="1"/>
</dbReference>
<reference evidence="6 7" key="1">
    <citation type="submission" date="2022-11" db="EMBL/GenBank/DDBJ databases">
        <title>Haliovirga abyssi gen. nov., sp. nov., a mesophilic fermentative bacterium isolated from the Iheya North hydrothermal field and the proposal of Haliovirgaceae fam. nov.</title>
        <authorList>
            <person name="Miyazaki U."/>
            <person name="Tame A."/>
            <person name="Miyazaki J."/>
            <person name="Takai K."/>
            <person name="Sawayama S."/>
            <person name="Kitajima M."/>
            <person name="Okamoto A."/>
            <person name="Nakagawa S."/>
        </authorList>
    </citation>
    <scope>NUCLEOTIDE SEQUENCE [LARGE SCALE GENOMIC DNA]</scope>
    <source>
        <strain evidence="6 7">IC12</strain>
    </source>
</reference>
<dbReference type="EMBL" id="AP027059">
    <property type="protein sequence ID" value="BDU50366.1"/>
    <property type="molecule type" value="Genomic_DNA"/>
</dbReference>
<feature type="transmembrane region" description="Helical" evidence="4">
    <location>
        <begin position="153"/>
        <end position="170"/>
    </location>
</feature>
<accession>A0AAU9D318</accession>
<dbReference type="KEGG" id="haby:HLVA_09350"/>
<feature type="domain" description="Major facilitator superfamily (MFS) profile" evidence="5">
    <location>
        <begin position="10"/>
        <end position="407"/>
    </location>
</feature>
<dbReference type="InterPro" id="IPR011701">
    <property type="entry name" value="MFS"/>
</dbReference>
<feature type="transmembrane region" description="Helical" evidence="4">
    <location>
        <begin position="268"/>
        <end position="290"/>
    </location>
</feature>
<evidence type="ECO:0000259" key="5">
    <source>
        <dbReference type="PROSITE" id="PS50850"/>
    </source>
</evidence>
<dbReference type="RefSeq" id="WP_307905298.1">
    <property type="nucleotide sequence ID" value="NZ_AP027059.1"/>
</dbReference>
<evidence type="ECO:0000313" key="7">
    <source>
        <dbReference type="Proteomes" id="UP001321582"/>
    </source>
</evidence>
<dbReference type="PANTHER" id="PTHR23526:SF1">
    <property type="entry name" value="MAJOR FACILITATOR SUPERFAMILY MFS_1"/>
    <property type="match status" value="1"/>
</dbReference>
<feature type="transmembrane region" description="Helical" evidence="4">
    <location>
        <begin position="182"/>
        <end position="202"/>
    </location>
</feature>
<organism evidence="6 7">
    <name type="scientific">Haliovirga abyssi</name>
    <dbReference type="NCBI Taxonomy" id="2996794"/>
    <lineage>
        <taxon>Bacteria</taxon>
        <taxon>Fusobacteriati</taxon>
        <taxon>Fusobacteriota</taxon>
        <taxon>Fusobacteriia</taxon>
        <taxon>Fusobacteriales</taxon>
        <taxon>Haliovirgaceae</taxon>
        <taxon>Haliovirga</taxon>
    </lineage>
</organism>
<keyword evidence="7" id="KW-1185">Reference proteome</keyword>
<feature type="transmembrane region" description="Helical" evidence="4">
    <location>
        <begin position="46"/>
        <end position="67"/>
    </location>
</feature>
<dbReference type="Pfam" id="PF07690">
    <property type="entry name" value="MFS_1"/>
    <property type="match status" value="1"/>
</dbReference>
<feature type="transmembrane region" description="Helical" evidence="4">
    <location>
        <begin position="79"/>
        <end position="102"/>
    </location>
</feature>
<keyword evidence="3 4" id="KW-0472">Membrane</keyword>
<dbReference type="PROSITE" id="PS50850">
    <property type="entry name" value="MFS"/>
    <property type="match status" value="1"/>
</dbReference>
<dbReference type="InterPro" id="IPR036259">
    <property type="entry name" value="MFS_trans_sf"/>
</dbReference>
<evidence type="ECO:0000256" key="3">
    <source>
        <dbReference type="ARBA" id="ARBA00023136"/>
    </source>
</evidence>
<keyword evidence="1 4" id="KW-0812">Transmembrane</keyword>
<evidence type="ECO:0000256" key="1">
    <source>
        <dbReference type="ARBA" id="ARBA00022692"/>
    </source>
</evidence>
<dbReference type="GO" id="GO:0022857">
    <property type="term" value="F:transmembrane transporter activity"/>
    <property type="evidence" value="ECO:0007669"/>
    <property type="project" value="InterPro"/>
</dbReference>
<dbReference type="InterPro" id="IPR020846">
    <property type="entry name" value="MFS_dom"/>
</dbReference>
<feature type="transmembrane region" description="Helical" evidence="4">
    <location>
        <begin position="108"/>
        <end position="132"/>
    </location>
</feature>
<gene>
    <name evidence="6" type="ORF">HLVA_09350</name>
</gene>
<feature type="transmembrane region" description="Helical" evidence="4">
    <location>
        <begin position="12"/>
        <end position="34"/>
    </location>
</feature>
<dbReference type="SUPFAM" id="SSF103473">
    <property type="entry name" value="MFS general substrate transporter"/>
    <property type="match status" value="1"/>
</dbReference>
<dbReference type="Proteomes" id="UP001321582">
    <property type="component" value="Chromosome"/>
</dbReference>
<dbReference type="InterPro" id="IPR052528">
    <property type="entry name" value="Sugar_transport-like"/>
</dbReference>
<proteinExistence type="predicted"/>
<feature type="transmembrane region" description="Helical" evidence="4">
    <location>
        <begin position="359"/>
        <end position="377"/>
    </location>
</feature>
<evidence type="ECO:0000313" key="6">
    <source>
        <dbReference type="EMBL" id="BDU50366.1"/>
    </source>
</evidence>
<evidence type="ECO:0000256" key="2">
    <source>
        <dbReference type="ARBA" id="ARBA00022989"/>
    </source>
</evidence>
<protein>
    <recommendedName>
        <fullName evidence="5">Major facilitator superfamily (MFS) profile domain-containing protein</fullName>
    </recommendedName>
</protein>
<feature type="transmembrane region" description="Helical" evidence="4">
    <location>
        <begin position="326"/>
        <end position="347"/>
    </location>
</feature>
<dbReference type="AlphaFoldDB" id="A0AAU9D318"/>
<feature type="transmembrane region" description="Helical" evidence="4">
    <location>
        <begin position="302"/>
        <end position="320"/>
    </location>
</feature>
<feature type="transmembrane region" description="Helical" evidence="4">
    <location>
        <begin position="233"/>
        <end position="256"/>
    </location>
</feature>
<feature type="transmembrane region" description="Helical" evidence="4">
    <location>
        <begin position="383"/>
        <end position="403"/>
    </location>
</feature>
<keyword evidence="2 4" id="KW-1133">Transmembrane helix</keyword>
<sequence length="407" mass="46117">MADKKSIRLTYISFGWHSFFLALTMSMIDFNTVFPSLISELSKSKLIFGALYAILLGAPNIFNMIFSHHMRKHHYKKKYLLLGIYMRGFSFLGMSLSVIFFAKSNPMLAITLFFLWIFIFSASAGFAGIAYSNLIAKLLSTHERGQFYATKQFVGSTASIIGGIVIGKIFKNSGFAYPYNYGIALFIGFAGLVIASLGFYAIKEPSSEIETDDYNFLEFLKQVPEILRNNRKFLNFIIVENISSFSLMILPFYMVFAKDKLGVGKNYIGKYLMFQISGMVISNLIWGYFIKRKGTKKMTGDCIIIGAILPILAIILSNFGANIYSFLFFIIGFVMSGRRITFEPYLLDIIPSNRRVTFLGIRGTLNILMIILPLIGATVIKFFGYYTAFLIVSGVMFFAYYLLRKEN</sequence>
<dbReference type="Gene3D" id="1.20.1250.20">
    <property type="entry name" value="MFS general substrate transporter like domains"/>
    <property type="match status" value="2"/>
</dbReference>
<name>A0AAU9D318_9FUSO</name>